<evidence type="ECO:0000313" key="2">
    <source>
        <dbReference type="EMBL" id="SMG38719.1"/>
    </source>
</evidence>
<organism evidence="2 3">
    <name type="scientific">Marivirga sericea</name>
    <dbReference type="NCBI Taxonomy" id="1028"/>
    <lineage>
        <taxon>Bacteria</taxon>
        <taxon>Pseudomonadati</taxon>
        <taxon>Bacteroidota</taxon>
        <taxon>Cytophagia</taxon>
        <taxon>Cytophagales</taxon>
        <taxon>Marivirgaceae</taxon>
        <taxon>Marivirga</taxon>
    </lineage>
</organism>
<dbReference type="AlphaFoldDB" id="A0A1X7KBY7"/>
<name>A0A1X7KBY7_9BACT</name>
<evidence type="ECO:0000313" key="3">
    <source>
        <dbReference type="Proteomes" id="UP000193804"/>
    </source>
</evidence>
<reference evidence="3" key="1">
    <citation type="submission" date="2017-04" db="EMBL/GenBank/DDBJ databases">
        <authorList>
            <person name="Varghese N."/>
            <person name="Submissions S."/>
        </authorList>
    </citation>
    <scope>NUCLEOTIDE SEQUENCE [LARGE SCALE GENOMIC DNA]</scope>
    <source>
        <strain evidence="3">DSM 4125</strain>
    </source>
</reference>
<keyword evidence="3" id="KW-1185">Reference proteome</keyword>
<keyword evidence="1" id="KW-0732">Signal</keyword>
<dbReference type="OrthoDB" id="1273797at2"/>
<gene>
    <name evidence="2" type="ORF">SAMN05661096_02563</name>
</gene>
<accession>A0A1X7KBY7</accession>
<dbReference type="InterPro" id="IPR036866">
    <property type="entry name" value="RibonucZ/Hydroxyglut_hydro"/>
</dbReference>
<dbReference type="Gene3D" id="3.60.15.10">
    <property type="entry name" value="Ribonuclease Z/Hydroxyacylglutathione hydrolase-like"/>
    <property type="match status" value="1"/>
</dbReference>
<protein>
    <submittedName>
        <fullName evidence="2">Glyoxylase, beta-lactamase superfamily II</fullName>
    </submittedName>
</protein>
<dbReference type="EMBL" id="FXAW01000005">
    <property type="protein sequence ID" value="SMG38719.1"/>
    <property type="molecule type" value="Genomic_DNA"/>
</dbReference>
<dbReference type="STRING" id="1028.SAMN05661096_02563"/>
<sequence>MKQKFSLITIGLITFLTIQVNAQSNSILKNCWDRQVKPLGNSYITFSFSEKRNELEHSFRPWQETNYKSNGIVWSNANNFMKSDTLTVRNQKYNSKIQLDKSTLLFLNYGDEEIFAVTKSMYQNQIFNTIRYSPINLINYFFQHKIPTDKESNSGFAVYKTTINEALVRLYIKKSDNIVHRVTVLSYDELFGDVLSTFHYSDYSTIKNLYYPKTIQIEKINGKVKDEVKIVNEASIIKEVQGLLEKPIDYKLKEETEIIPDITVEKYSENIHFIKLKHTDDRVMVVEFTDFLVVAEAPLNSRNGELIITEAEKISPNKPIKYFVFGHYHPHYLGGMRPFIHKGARIICPKANQDYVAYLANAPHTLSPDSLQIEPKPVLTEEIKDSLSITDGKFEMKIYFIGEKSEHTNDYLIYYFPTEKLLFQDDLVWIPKKGEIKKASGRQAGLYKAIMDLGLNVETIIQSWPVKDYGVKTVIPFSDLEKSMTIK</sequence>
<dbReference type="RefSeq" id="WP_085517734.1">
    <property type="nucleotide sequence ID" value="NZ_FXAW01000005.1"/>
</dbReference>
<dbReference type="SUPFAM" id="SSF56281">
    <property type="entry name" value="Metallo-hydrolase/oxidoreductase"/>
    <property type="match status" value="1"/>
</dbReference>
<feature type="chain" id="PRO_5010868910" evidence="1">
    <location>
        <begin position="23"/>
        <end position="487"/>
    </location>
</feature>
<feature type="signal peptide" evidence="1">
    <location>
        <begin position="1"/>
        <end position="22"/>
    </location>
</feature>
<proteinExistence type="predicted"/>
<dbReference type="Proteomes" id="UP000193804">
    <property type="component" value="Unassembled WGS sequence"/>
</dbReference>
<evidence type="ECO:0000256" key="1">
    <source>
        <dbReference type="SAM" id="SignalP"/>
    </source>
</evidence>